<evidence type="ECO:0000259" key="10">
    <source>
        <dbReference type="PROSITE" id="PS50113"/>
    </source>
</evidence>
<keyword evidence="8" id="KW-0812">Transmembrane</keyword>
<evidence type="ECO:0000256" key="5">
    <source>
        <dbReference type="ARBA" id="ARBA00022679"/>
    </source>
</evidence>
<dbReference type="SMART" id="SM00387">
    <property type="entry name" value="HATPase_c"/>
    <property type="match status" value="1"/>
</dbReference>
<keyword evidence="5 11" id="KW-0808">Transferase</keyword>
<dbReference type="Proteomes" id="UP000289465">
    <property type="component" value="Unassembled WGS sequence"/>
</dbReference>
<dbReference type="Gene3D" id="1.10.287.130">
    <property type="match status" value="1"/>
</dbReference>
<evidence type="ECO:0000256" key="6">
    <source>
        <dbReference type="ARBA" id="ARBA00022777"/>
    </source>
</evidence>
<dbReference type="CDD" id="cd00130">
    <property type="entry name" value="PAS"/>
    <property type="match status" value="1"/>
</dbReference>
<dbReference type="PANTHER" id="PTHR42878:SF13">
    <property type="entry name" value="HISTIDINE KINASE"/>
    <property type="match status" value="1"/>
</dbReference>
<dbReference type="GO" id="GO:0000156">
    <property type="term" value="F:phosphorelay response regulator activity"/>
    <property type="evidence" value="ECO:0007669"/>
    <property type="project" value="TreeGrafter"/>
</dbReference>
<dbReference type="GO" id="GO:0007234">
    <property type="term" value="P:osmosensory signaling via phosphorelay pathway"/>
    <property type="evidence" value="ECO:0007669"/>
    <property type="project" value="TreeGrafter"/>
</dbReference>
<dbReference type="GO" id="GO:0005886">
    <property type="term" value="C:plasma membrane"/>
    <property type="evidence" value="ECO:0007669"/>
    <property type="project" value="UniProtKB-SubCell"/>
</dbReference>
<keyword evidence="7 8" id="KW-0472">Membrane</keyword>
<dbReference type="SUPFAM" id="SSF47384">
    <property type="entry name" value="Homodimeric domain of signal transducing histidine kinase"/>
    <property type="match status" value="1"/>
</dbReference>
<protein>
    <recommendedName>
        <fullName evidence="3">histidine kinase</fullName>
        <ecNumber evidence="3">2.7.13.3</ecNumber>
    </recommendedName>
</protein>
<dbReference type="InterPro" id="IPR007890">
    <property type="entry name" value="CHASE2"/>
</dbReference>
<dbReference type="PROSITE" id="PS50109">
    <property type="entry name" value="HIS_KIN"/>
    <property type="match status" value="1"/>
</dbReference>
<dbReference type="SMART" id="SM01080">
    <property type="entry name" value="CHASE2"/>
    <property type="match status" value="1"/>
</dbReference>
<dbReference type="InterPro" id="IPR004358">
    <property type="entry name" value="Sig_transdc_His_kin-like_C"/>
</dbReference>
<feature type="transmembrane region" description="Helical" evidence="8">
    <location>
        <begin position="317"/>
        <end position="336"/>
    </location>
</feature>
<comment type="subcellular location">
    <subcellularLocation>
        <location evidence="2">Cell inner membrane</location>
        <topology evidence="2">Multi-pass membrane protein</topology>
    </subcellularLocation>
</comment>
<name>A0A446D1N3_9BURK</name>
<dbReference type="InterPro" id="IPR035965">
    <property type="entry name" value="PAS-like_dom_sf"/>
</dbReference>
<dbReference type="InterPro" id="IPR000700">
    <property type="entry name" value="PAS-assoc_C"/>
</dbReference>
<evidence type="ECO:0000313" key="12">
    <source>
        <dbReference type="Proteomes" id="UP000289465"/>
    </source>
</evidence>
<evidence type="ECO:0000256" key="3">
    <source>
        <dbReference type="ARBA" id="ARBA00012438"/>
    </source>
</evidence>
<dbReference type="InterPro" id="IPR000014">
    <property type="entry name" value="PAS"/>
</dbReference>
<evidence type="ECO:0000256" key="4">
    <source>
        <dbReference type="ARBA" id="ARBA00022553"/>
    </source>
</evidence>
<dbReference type="PIRSF" id="PIRSF037347">
    <property type="entry name" value="STHK_CHASE2_PAS_prd"/>
    <property type="match status" value="1"/>
</dbReference>
<dbReference type="GO" id="GO:0030295">
    <property type="term" value="F:protein kinase activator activity"/>
    <property type="evidence" value="ECO:0007669"/>
    <property type="project" value="TreeGrafter"/>
</dbReference>
<keyword evidence="8" id="KW-1133">Transmembrane helix</keyword>
<dbReference type="RefSeq" id="WP_129247198.1">
    <property type="nucleotide sequence ID" value="NZ_UFQC01000078.1"/>
</dbReference>
<dbReference type="Pfam" id="PF00512">
    <property type="entry name" value="HisKA"/>
    <property type="match status" value="1"/>
</dbReference>
<dbReference type="EMBL" id="UFQC01000078">
    <property type="protein sequence ID" value="SSW73977.1"/>
    <property type="molecule type" value="Genomic_DNA"/>
</dbReference>
<dbReference type="EC" id="2.7.13.3" evidence="3"/>
<dbReference type="InterPro" id="IPR050351">
    <property type="entry name" value="BphY/WalK/GraS-like"/>
</dbReference>
<sequence length="782" mass="84560">MAAADPPDRTSRSGLWLTLALAVLAGLLGSLNGLGRFDQILYDRTVSITGRSADPDILIVAIDDASIDALGRWPWRRAVHAALLERLREARAVGLDLIFGEADTANPHDDRILADSIRRNGRTVLPIVLDRLNRPSSISAPIPGLAQAAAAKGFINARVDSDGAVRAATLTADVAGERWNHLALSMLEVGGEAEQAQEFLKRAAPDGGMLIPYSGPTAHVRTVSYLSVLRGDVPPEALRGKYVLVGAWATGLGDAYPTPVSHDVSGMSGVEIIANLLQAARDDVAFQRPPAWWNGLFSALPVLLACLALWRLSPKRALLVCVALLAGILLAALLLLASGHFWFAPTAALLGVALCYPLWSWRSQEAALRYMDNELRRLQREYPPVLNEARAQAAGPSASLESRVGELRRALARVRNLRRFLADGLDGMPDATLVFDQDGRMRFRNQAAVMYFQRLGMRPPRVGRPAIHLLEKTISDPATRQRVAEALSGQGPAAGSSPWSADLELRDHAGRDLILKCSPIHTAEGNFAGTVATLTDISRIRQAERQREETLRFISHDMRAPQSSILALVEMKQEGGSREGPNETLDRIAALARRTLHLVDDFVHLTRAESMTISAVELDLGSLLQDAVDEFWASAQKRGIALDLRLPLPAAYIRGDQTLLMRALCNLIDNAIKYSPPQTRIECGIDEASGFWRVGIRDQGHGIAAKDLGRLFEPFSRVGIETRGDAGGAGLGLAFVRTVAERHGGSVEVSSEPGAGSVFTLRLPMAPEASAEKHRPHGLPAA</sequence>
<dbReference type="Gene3D" id="3.30.565.10">
    <property type="entry name" value="Histidine kinase-like ATPase, C-terminal domain"/>
    <property type="match status" value="1"/>
</dbReference>
<dbReference type="PANTHER" id="PTHR42878">
    <property type="entry name" value="TWO-COMPONENT HISTIDINE KINASE"/>
    <property type="match status" value="1"/>
</dbReference>
<proteinExistence type="predicted"/>
<feature type="domain" description="Histidine kinase" evidence="9">
    <location>
        <begin position="553"/>
        <end position="767"/>
    </location>
</feature>
<dbReference type="PROSITE" id="PS50113">
    <property type="entry name" value="PAC"/>
    <property type="match status" value="1"/>
</dbReference>
<reference evidence="11 12" key="1">
    <citation type="submission" date="2018-07" db="EMBL/GenBank/DDBJ databases">
        <authorList>
            <person name="Peeters C."/>
        </authorList>
    </citation>
    <scope>NUCLEOTIDE SEQUENCE [LARGE SCALE GENOMIC DNA]</scope>
    <source>
        <strain evidence="11 12">LMG 30378</strain>
    </source>
</reference>
<dbReference type="InterPro" id="IPR036890">
    <property type="entry name" value="HATPase_C_sf"/>
</dbReference>
<dbReference type="CDD" id="cd00075">
    <property type="entry name" value="HATPase"/>
    <property type="match status" value="1"/>
</dbReference>
<feature type="transmembrane region" description="Helical" evidence="8">
    <location>
        <begin position="291"/>
        <end position="310"/>
    </location>
</feature>
<dbReference type="InterPro" id="IPR003594">
    <property type="entry name" value="HATPase_dom"/>
</dbReference>
<dbReference type="GO" id="GO:0000155">
    <property type="term" value="F:phosphorelay sensor kinase activity"/>
    <property type="evidence" value="ECO:0007669"/>
    <property type="project" value="InterPro"/>
</dbReference>
<evidence type="ECO:0000256" key="7">
    <source>
        <dbReference type="ARBA" id="ARBA00023136"/>
    </source>
</evidence>
<dbReference type="InterPro" id="IPR017181">
    <property type="entry name" value="Sig_transdc_His_kin_CHASE2"/>
</dbReference>
<dbReference type="Pfam" id="PF02518">
    <property type="entry name" value="HATPase_c"/>
    <property type="match status" value="1"/>
</dbReference>
<feature type="domain" description="PAC" evidence="10">
    <location>
        <begin position="499"/>
        <end position="549"/>
    </location>
</feature>
<dbReference type="Pfam" id="PF05226">
    <property type="entry name" value="CHASE2"/>
    <property type="match status" value="1"/>
</dbReference>
<gene>
    <name evidence="11" type="primary">phoR_2</name>
    <name evidence="11" type="ORF">AVE30378_06325</name>
</gene>
<dbReference type="InterPro" id="IPR005467">
    <property type="entry name" value="His_kinase_dom"/>
</dbReference>
<evidence type="ECO:0000259" key="9">
    <source>
        <dbReference type="PROSITE" id="PS50109"/>
    </source>
</evidence>
<evidence type="ECO:0000256" key="2">
    <source>
        <dbReference type="ARBA" id="ARBA00004429"/>
    </source>
</evidence>
<comment type="catalytic activity">
    <reaction evidence="1">
        <text>ATP + protein L-histidine = ADP + protein N-phospho-L-histidine.</text>
        <dbReference type="EC" id="2.7.13.3"/>
    </reaction>
</comment>
<dbReference type="CDD" id="cd00082">
    <property type="entry name" value="HisKA"/>
    <property type="match status" value="1"/>
</dbReference>
<dbReference type="InterPro" id="IPR036097">
    <property type="entry name" value="HisK_dim/P_sf"/>
</dbReference>
<keyword evidence="4" id="KW-0597">Phosphoprotein</keyword>
<evidence type="ECO:0000313" key="11">
    <source>
        <dbReference type="EMBL" id="SSW73977.1"/>
    </source>
</evidence>
<dbReference type="SUPFAM" id="SSF55874">
    <property type="entry name" value="ATPase domain of HSP90 chaperone/DNA topoisomerase II/histidine kinase"/>
    <property type="match status" value="1"/>
</dbReference>
<accession>A0A446D1N3</accession>
<dbReference type="SMART" id="SM00388">
    <property type="entry name" value="HisKA"/>
    <property type="match status" value="1"/>
</dbReference>
<keyword evidence="6" id="KW-0418">Kinase</keyword>
<dbReference type="FunFam" id="3.30.565.10:FF:000006">
    <property type="entry name" value="Sensor histidine kinase WalK"/>
    <property type="match status" value="1"/>
</dbReference>
<evidence type="ECO:0000256" key="8">
    <source>
        <dbReference type="SAM" id="Phobius"/>
    </source>
</evidence>
<dbReference type="InterPro" id="IPR003661">
    <property type="entry name" value="HisK_dim/P_dom"/>
</dbReference>
<dbReference type="Gene3D" id="3.30.450.20">
    <property type="entry name" value="PAS domain"/>
    <property type="match status" value="1"/>
</dbReference>
<dbReference type="SUPFAM" id="SSF55785">
    <property type="entry name" value="PYP-like sensor domain (PAS domain)"/>
    <property type="match status" value="1"/>
</dbReference>
<evidence type="ECO:0000256" key="1">
    <source>
        <dbReference type="ARBA" id="ARBA00000085"/>
    </source>
</evidence>
<organism evidence="11 12">
    <name type="scientific">Achromobacter veterisilvae</name>
    <dbReference type="NCBI Taxonomy" id="2069367"/>
    <lineage>
        <taxon>Bacteria</taxon>
        <taxon>Pseudomonadati</taxon>
        <taxon>Pseudomonadota</taxon>
        <taxon>Betaproteobacteria</taxon>
        <taxon>Burkholderiales</taxon>
        <taxon>Alcaligenaceae</taxon>
        <taxon>Achromobacter</taxon>
    </lineage>
</organism>
<dbReference type="OrthoDB" id="9806704at2"/>
<dbReference type="AlphaFoldDB" id="A0A446D1N3"/>
<dbReference type="PRINTS" id="PR00344">
    <property type="entry name" value="BCTRLSENSOR"/>
</dbReference>